<dbReference type="InterPro" id="IPR036412">
    <property type="entry name" value="HAD-like_sf"/>
</dbReference>
<evidence type="ECO:0000313" key="2">
    <source>
        <dbReference type="EMBL" id="GAA2374216.1"/>
    </source>
</evidence>
<feature type="compositionally biased region" description="Basic and acidic residues" evidence="1">
    <location>
        <begin position="40"/>
        <end position="49"/>
    </location>
</feature>
<gene>
    <name evidence="2" type="ORF">GCM10010246_81310</name>
</gene>
<feature type="region of interest" description="Disordered" evidence="1">
    <location>
        <begin position="1"/>
        <end position="59"/>
    </location>
</feature>
<feature type="compositionally biased region" description="Basic and acidic residues" evidence="1">
    <location>
        <begin position="9"/>
        <end position="31"/>
    </location>
</feature>
<evidence type="ECO:0000313" key="3">
    <source>
        <dbReference type="Proteomes" id="UP001500253"/>
    </source>
</evidence>
<dbReference type="EMBL" id="BAAASD010000070">
    <property type="protein sequence ID" value="GAA2374216.1"/>
    <property type="molecule type" value="Genomic_DNA"/>
</dbReference>
<evidence type="ECO:0008006" key="4">
    <source>
        <dbReference type="Google" id="ProtNLM"/>
    </source>
</evidence>
<reference evidence="3" key="1">
    <citation type="journal article" date="2019" name="Int. J. Syst. Evol. Microbiol.">
        <title>The Global Catalogue of Microorganisms (GCM) 10K type strain sequencing project: providing services to taxonomists for standard genome sequencing and annotation.</title>
        <authorList>
            <consortium name="The Broad Institute Genomics Platform"/>
            <consortium name="The Broad Institute Genome Sequencing Center for Infectious Disease"/>
            <person name="Wu L."/>
            <person name="Ma J."/>
        </authorList>
    </citation>
    <scope>NUCLEOTIDE SEQUENCE [LARGE SCALE GENOMIC DNA]</scope>
    <source>
        <strain evidence="3">JCM 4316</strain>
    </source>
</reference>
<keyword evidence="3" id="KW-1185">Reference proteome</keyword>
<dbReference type="Gene3D" id="3.40.50.1000">
    <property type="entry name" value="HAD superfamily/HAD-like"/>
    <property type="match status" value="1"/>
</dbReference>
<proteinExistence type="predicted"/>
<comment type="caution">
    <text evidence="2">The sequence shown here is derived from an EMBL/GenBank/DDBJ whole genome shotgun (WGS) entry which is preliminary data.</text>
</comment>
<dbReference type="SUPFAM" id="SSF56784">
    <property type="entry name" value="HAD-like"/>
    <property type="match status" value="1"/>
</dbReference>
<name>A0ABP5UAQ9_9ACTN</name>
<accession>A0ABP5UAQ9</accession>
<dbReference type="Proteomes" id="UP001500253">
    <property type="component" value="Unassembled WGS sequence"/>
</dbReference>
<dbReference type="Pfam" id="PF12710">
    <property type="entry name" value="HAD"/>
    <property type="match status" value="1"/>
</dbReference>
<organism evidence="2 3">
    <name type="scientific">Streptomyces cuspidosporus</name>
    <dbReference type="NCBI Taxonomy" id="66882"/>
    <lineage>
        <taxon>Bacteria</taxon>
        <taxon>Bacillati</taxon>
        <taxon>Actinomycetota</taxon>
        <taxon>Actinomycetes</taxon>
        <taxon>Kitasatosporales</taxon>
        <taxon>Streptomycetaceae</taxon>
        <taxon>Streptomyces</taxon>
    </lineage>
</organism>
<dbReference type="InterPro" id="IPR023214">
    <property type="entry name" value="HAD_sf"/>
</dbReference>
<protein>
    <recommendedName>
        <fullName evidence="4">Hydrolase</fullName>
    </recommendedName>
</protein>
<evidence type="ECO:0000256" key="1">
    <source>
        <dbReference type="SAM" id="MobiDB-lite"/>
    </source>
</evidence>
<sequence length="277" mass="29704">MAASWSPEPDMRDGADRLFRAGTNEAKETHVRAGPLRSGSSREREEPPHRGGSPYGSAVSPAGAVTSIFDLDGVLTREDTMASLVGARLAARPHRLVAAIAPFLLAQAAPLDGALRPAMNRATVALALRGMTRSEYERLAVAKGHDMAGRTTVVQQAVARCRTARLRGPTVVATASEATLARAFLDGVGLRDIPLAASRLEYTRRGPRLAAHTIGEAKLAAVRAMGFIPEDAIFYTDSASDIPLARVARRTVTVNAARRSLTKLEAIARDITHERWR</sequence>